<dbReference type="InterPro" id="IPR027267">
    <property type="entry name" value="AH/BAR_dom_sf"/>
</dbReference>
<dbReference type="AlphaFoldDB" id="A0ABD3X7I2"/>
<feature type="region of interest" description="Disordered" evidence="3">
    <location>
        <begin position="451"/>
        <end position="484"/>
    </location>
</feature>
<dbReference type="SUPFAM" id="SSF50044">
    <property type="entry name" value="SH3-domain"/>
    <property type="match status" value="1"/>
</dbReference>
<dbReference type="InterPro" id="IPR036028">
    <property type="entry name" value="SH3-like_dom_sf"/>
</dbReference>
<comment type="caution">
    <text evidence="5">The sequence shown here is derived from an EMBL/GenBank/DDBJ whole genome shotgun (WGS) entry which is preliminary data.</text>
</comment>
<dbReference type="PROSITE" id="PS50002">
    <property type="entry name" value="SH3"/>
    <property type="match status" value="1"/>
</dbReference>
<evidence type="ECO:0000256" key="1">
    <source>
        <dbReference type="ARBA" id="ARBA00022443"/>
    </source>
</evidence>
<keyword evidence="6" id="KW-1185">Reference proteome</keyword>
<reference evidence="5 6" key="1">
    <citation type="submission" date="2024-11" db="EMBL/GenBank/DDBJ databases">
        <title>Chromosome-level genome assembly of the freshwater bivalve Anodonta woodiana.</title>
        <authorList>
            <person name="Chen X."/>
        </authorList>
    </citation>
    <scope>NUCLEOTIDE SEQUENCE [LARGE SCALE GENOMIC DNA]</scope>
    <source>
        <strain evidence="5">MN2024</strain>
        <tissue evidence="5">Gills</tissue>
    </source>
</reference>
<evidence type="ECO:0000313" key="5">
    <source>
        <dbReference type="EMBL" id="KAL3882186.1"/>
    </source>
</evidence>
<dbReference type="EMBL" id="JBJQND010000003">
    <property type="protein sequence ID" value="KAL3882186.1"/>
    <property type="molecule type" value="Genomic_DNA"/>
</dbReference>
<gene>
    <name evidence="5" type="ORF">ACJMK2_028554</name>
</gene>
<evidence type="ECO:0000256" key="3">
    <source>
        <dbReference type="SAM" id="MobiDB-lite"/>
    </source>
</evidence>
<dbReference type="Gene3D" id="1.20.1270.60">
    <property type="entry name" value="Arfaptin homology (AH) domain/BAR domain"/>
    <property type="match status" value="1"/>
</dbReference>
<dbReference type="CDD" id="cd00174">
    <property type="entry name" value="SH3"/>
    <property type="match status" value="1"/>
</dbReference>
<organism evidence="5 6">
    <name type="scientific">Sinanodonta woodiana</name>
    <name type="common">Chinese pond mussel</name>
    <name type="synonym">Anodonta woodiana</name>
    <dbReference type="NCBI Taxonomy" id="1069815"/>
    <lineage>
        <taxon>Eukaryota</taxon>
        <taxon>Metazoa</taxon>
        <taxon>Spiralia</taxon>
        <taxon>Lophotrochozoa</taxon>
        <taxon>Mollusca</taxon>
        <taxon>Bivalvia</taxon>
        <taxon>Autobranchia</taxon>
        <taxon>Heteroconchia</taxon>
        <taxon>Palaeoheterodonta</taxon>
        <taxon>Unionida</taxon>
        <taxon>Unionoidea</taxon>
        <taxon>Unionidae</taxon>
        <taxon>Unioninae</taxon>
        <taxon>Sinanodonta</taxon>
    </lineage>
</organism>
<feature type="compositionally biased region" description="Basic and acidic residues" evidence="3">
    <location>
        <begin position="461"/>
        <end position="470"/>
    </location>
</feature>
<dbReference type="Pfam" id="PF07653">
    <property type="entry name" value="SH3_2"/>
    <property type="match status" value="1"/>
</dbReference>
<accession>A0ABD3X7I2</accession>
<protein>
    <recommendedName>
        <fullName evidence="4">SH3 domain-containing protein</fullName>
    </recommendedName>
</protein>
<proteinExistence type="predicted"/>
<dbReference type="Proteomes" id="UP001634394">
    <property type="component" value="Unassembled WGS sequence"/>
</dbReference>
<keyword evidence="1 2" id="KW-0728">SH3 domain</keyword>
<sequence>MASNSGAAPFDTYTDGDSGTRMLDEYIDADHGNQILEEYVKEDSRIETLDESVKGAYLLHKSGLRFSNGMRFVSMLADMIEERFKIEEKTAHVLQNYSCDWDKTLSEVSSSGNGDLDQGSIHAAIIKFLMLPMEDANIYNHVKNKGLGDDGPVTFLRSWLEKMERSHIKQDTLKLYSTAWEKQRLAEEEIEKAMEYYHRRKYKLEYGLRLLKADPPVLSSLDETRLRNSVFRYHFKCKTAREEYQNLLKMEKAERGQALADIKTAERKFEWFEKSRMMHISDASDRFFDIMKKLDTERANHEQVFEDIIGLLDKKIAEIDARNLEPQPIHQLQLLVFEEFVEENANQTDEKTTLDKMLNLRTRKGQQIGASAEVMRNRKRTKQFKGSEVIIANDSEPNLVKELIISDDDSDVNEETTVNDGIVGANDDEESGIDIPGFEIDEKEQEIQMKPKPHPKTAAPRTHDTTKTEHFGLPNATESDSETEMRVIPDGKRESDLNINQNTPTVPLKLTNKVKKLVYKTREESAESMKLVKGSIQLKDEMNTKVDAEKSEVKEKVHEHGAVESSHSHNEHEVRGVAEVRTLGNVKVIAIEDYIAQSRDELTFKTGQKIRQRIPANADGKAYGWLWKGKLRRKVYGYYPANMVELRPKEENSVIRGLVSKKGGSLKLAS</sequence>
<dbReference type="SUPFAM" id="SSF103657">
    <property type="entry name" value="BAR/IMD domain-like"/>
    <property type="match status" value="1"/>
</dbReference>
<evidence type="ECO:0000256" key="2">
    <source>
        <dbReference type="PROSITE-ProRule" id="PRU00192"/>
    </source>
</evidence>
<evidence type="ECO:0000313" key="6">
    <source>
        <dbReference type="Proteomes" id="UP001634394"/>
    </source>
</evidence>
<name>A0ABD3X7I2_SINWO</name>
<dbReference type="Gene3D" id="2.30.30.40">
    <property type="entry name" value="SH3 Domains"/>
    <property type="match status" value="1"/>
</dbReference>
<feature type="domain" description="SH3" evidence="4">
    <location>
        <begin position="583"/>
        <end position="649"/>
    </location>
</feature>
<evidence type="ECO:0000259" key="4">
    <source>
        <dbReference type="PROSITE" id="PS50002"/>
    </source>
</evidence>
<dbReference type="InterPro" id="IPR001452">
    <property type="entry name" value="SH3_domain"/>
</dbReference>